<evidence type="ECO:0000313" key="10">
    <source>
        <dbReference type="EMBL" id="KAK4788275.1"/>
    </source>
</evidence>
<keyword evidence="2" id="KW-0677">Repeat</keyword>
<dbReference type="FunFam" id="1.10.10.60:FF:000015">
    <property type="entry name" value="Transcription factor RAX3"/>
    <property type="match status" value="1"/>
</dbReference>
<dbReference type="EMBL" id="JAXQNO010000011">
    <property type="protein sequence ID" value="KAK4788275.1"/>
    <property type="molecule type" value="Genomic_DNA"/>
</dbReference>
<dbReference type="PROSITE" id="PS50090">
    <property type="entry name" value="MYB_LIKE"/>
    <property type="match status" value="2"/>
</dbReference>
<evidence type="ECO:0000256" key="4">
    <source>
        <dbReference type="ARBA" id="ARBA00023125"/>
    </source>
</evidence>
<dbReference type="InterPro" id="IPR017930">
    <property type="entry name" value="Myb_dom"/>
</dbReference>
<feature type="domain" description="HTH myb-type" evidence="9">
    <location>
        <begin position="189"/>
        <end position="217"/>
    </location>
</feature>
<dbReference type="Proteomes" id="UP001346149">
    <property type="component" value="Unassembled WGS sequence"/>
</dbReference>
<dbReference type="AlphaFoldDB" id="A0AAN7LYY9"/>
<accession>A0AAN7LYY9</accession>
<dbReference type="Gene3D" id="1.10.10.60">
    <property type="entry name" value="Homeodomain-like"/>
    <property type="match status" value="2"/>
</dbReference>
<feature type="domain" description="Myb-like" evidence="8">
    <location>
        <begin position="106"/>
        <end position="158"/>
    </location>
</feature>
<evidence type="ECO:0000256" key="2">
    <source>
        <dbReference type="ARBA" id="ARBA00022737"/>
    </source>
</evidence>
<dbReference type="SMART" id="SM00717">
    <property type="entry name" value="SANT"/>
    <property type="match status" value="2"/>
</dbReference>
<evidence type="ECO:0000256" key="5">
    <source>
        <dbReference type="ARBA" id="ARBA00023163"/>
    </source>
</evidence>
<dbReference type="GO" id="GO:0005634">
    <property type="term" value="C:nucleus"/>
    <property type="evidence" value="ECO:0007669"/>
    <property type="project" value="UniProtKB-SubCell"/>
</dbReference>
<comment type="caution">
    <text evidence="10">The sequence shown here is derived from an EMBL/GenBank/DDBJ whole genome shotgun (WGS) entry which is preliminary data.</text>
</comment>
<reference evidence="10 11" key="1">
    <citation type="journal article" date="2023" name="Hortic Res">
        <title>Pangenome of water caltrop reveals structural variations and asymmetric subgenome divergence after allopolyploidization.</title>
        <authorList>
            <person name="Zhang X."/>
            <person name="Chen Y."/>
            <person name="Wang L."/>
            <person name="Yuan Y."/>
            <person name="Fang M."/>
            <person name="Shi L."/>
            <person name="Lu R."/>
            <person name="Comes H.P."/>
            <person name="Ma Y."/>
            <person name="Chen Y."/>
            <person name="Huang G."/>
            <person name="Zhou Y."/>
            <person name="Zheng Z."/>
            <person name="Qiu Y."/>
        </authorList>
    </citation>
    <scope>NUCLEOTIDE SEQUENCE [LARGE SCALE GENOMIC DNA]</scope>
    <source>
        <strain evidence="10">F231</strain>
    </source>
</reference>
<keyword evidence="4" id="KW-0238">DNA-binding</keyword>
<dbReference type="InterPro" id="IPR015495">
    <property type="entry name" value="Myb_TF_plants"/>
</dbReference>
<feature type="domain" description="Myb-like" evidence="8">
    <location>
        <begin position="159"/>
        <end position="213"/>
    </location>
</feature>
<feature type="region of interest" description="Disordered" evidence="7">
    <location>
        <begin position="1"/>
        <end position="48"/>
    </location>
</feature>
<feature type="compositionally biased region" description="Basic and acidic residues" evidence="7">
    <location>
        <begin position="1"/>
        <end position="11"/>
    </location>
</feature>
<proteinExistence type="predicted"/>
<dbReference type="InterPro" id="IPR001005">
    <property type="entry name" value="SANT/Myb"/>
</dbReference>
<feature type="domain" description="HTH myb-type" evidence="9">
    <location>
        <begin position="108"/>
        <end position="162"/>
    </location>
</feature>
<evidence type="ECO:0000256" key="3">
    <source>
        <dbReference type="ARBA" id="ARBA00023015"/>
    </source>
</evidence>
<gene>
    <name evidence="10" type="ORF">SAY86_019594</name>
</gene>
<comment type="subcellular location">
    <subcellularLocation>
        <location evidence="1">Nucleus</location>
    </subcellularLocation>
</comment>
<evidence type="ECO:0000313" key="11">
    <source>
        <dbReference type="Proteomes" id="UP001346149"/>
    </source>
</evidence>
<evidence type="ECO:0000259" key="8">
    <source>
        <dbReference type="PROSITE" id="PS50090"/>
    </source>
</evidence>
<keyword evidence="6" id="KW-0539">Nucleus</keyword>
<dbReference type="SUPFAM" id="SSF46689">
    <property type="entry name" value="Homeodomain-like"/>
    <property type="match status" value="1"/>
</dbReference>
<dbReference type="PANTHER" id="PTHR10641">
    <property type="entry name" value="MYB FAMILY TRANSCRIPTION FACTOR"/>
    <property type="match status" value="1"/>
</dbReference>
<dbReference type="InterPro" id="IPR009057">
    <property type="entry name" value="Homeodomain-like_sf"/>
</dbReference>
<dbReference type="GO" id="GO:0003677">
    <property type="term" value="F:DNA binding"/>
    <property type="evidence" value="ECO:0007669"/>
    <property type="project" value="UniProtKB-KW"/>
</dbReference>
<keyword evidence="11" id="KW-1185">Reference proteome</keyword>
<organism evidence="10 11">
    <name type="scientific">Trapa natans</name>
    <name type="common">Water chestnut</name>
    <dbReference type="NCBI Taxonomy" id="22666"/>
    <lineage>
        <taxon>Eukaryota</taxon>
        <taxon>Viridiplantae</taxon>
        <taxon>Streptophyta</taxon>
        <taxon>Embryophyta</taxon>
        <taxon>Tracheophyta</taxon>
        <taxon>Spermatophyta</taxon>
        <taxon>Magnoliopsida</taxon>
        <taxon>eudicotyledons</taxon>
        <taxon>Gunneridae</taxon>
        <taxon>Pentapetalae</taxon>
        <taxon>rosids</taxon>
        <taxon>malvids</taxon>
        <taxon>Myrtales</taxon>
        <taxon>Lythraceae</taxon>
        <taxon>Trapa</taxon>
    </lineage>
</organism>
<evidence type="ECO:0000256" key="7">
    <source>
        <dbReference type="SAM" id="MobiDB-lite"/>
    </source>
</evidence>
<keyword evidence="5" id="KW-0804">Transcription</keyword>
<dbReference type="Pfam" id="PF00249">
    <property type="entry name" value="Myb_DNA-binding"/>
    <property type="match status" value="2"/>
</dbReference>
<dbReference type="PROSITE" id="PS51294">
    <property type="entry name" value="HTH_MYB"/>
    <property type="match status" value="2"/>
</dbReference>
<sequence>MMRRRELEPDRASLGQRSQTALIPKSVALLPDPDPDLPGSRSDYNPRNGSGYRSIDSYVYFSLSFSSNMQDIRISAAHFPNKLVLQITNREDRYTMERSPSSLEIPATLKKGPWAPEEDEKLKEFIGKNGIPSWRALPQQVGLNRGGKSCRLRWMNYPRPEIKQGNFSEDEERPSTSTTPSWETNLICRWSKIANQLHGRTDNSIKNLWNTHSKRKLLHKGRQPTSSFQQIIFQLPMISSRA</sequence>
<evidence type="ECO:0000256" key="6">
    <source>
        <dbReference type="ARBA" id="ARBA00023242"/>
    </source>
</evidence>
<evidence type="ECO:0000259" key="9">
    <source>
        <dbReference type="PROSITE" id="PS51294"/>
    </source>
</evidence>
<name>A0AAN7LYY9_TRANT</name>
<dbReference type="CDD" id="cd00167">
    <property type="entry name" value="SANT"/>
    <property type="match status" value="2"/>
</dbReference>
<dbReference type="PANTHER" id="PTHR10641:SF1399">
    <property type="entry name" value="TRANSCRIPTION FACTOR MYB53"/>
    <property type="match status" value="1"/>
</dbReference>
<keyword evidence="3" id="KW-0805">Transcription regulation</keyword>
<protein>
    <submittedName>
        <fullName evidence="10">Uncharacterized protein</fullName>
    </submittedName>
</protein>
<evidence type="ECO:0000256" key="1">
    <source>
        <dbReference type="ARBA" id="ARBA00004123"/>
    </source>
</evidence>